<sequence>MVKVNKKYKDRLFRMVFNRKEELLSLYNAVSHSEYTNPEDLEIHTLRQQSCRVILNDIRVQNVD</sequence>
<proteinExistence type="predicted"/>
<dbReference type="GeneID" id="93148449"/>
<dbReference type="EMBL" id="ACIO01000355">
    <property type="protein sequence ID" value="EFC97669.1"/>
    <property type="molecule type" value="Genomic_DNA"/>
</dbReference>
<gene>
    <name evidence="1" type="ORF">CLOSTHATH_04137</name>
</gene>
<evidence type="ECO:0000313" key="1">
    <source>
        <dbReference type="EMBL" id="EFC97669.1"/>
    </source>
</evidence>
<dbReference type="HOGENOM" id="CLU_2861678_0_0_9"/>
<organism evidence="1 2">
    <name type="scientific">Hungatella hathewayi DSM 13479</name>
    <dbReference type="NCBI Taxonomy" id="566550"/>
    <lineage>
        <taxon>Bacteria</taxon>
        <taxon>Bacillati</taxon>
        <taxon>Bacillota</taxon>
        <taxon>Clostridia</taxon>
        <taxon>Lachnospirales</taxon>
        <taxon>Lachnospiraceae</taxon>
        <taxon>Hungatella</taxon>
    </lineage>
</organism>
<reference evidence="1 2" key="1">
    <citation type="submission" date="2010-01" db="EMBL/GenBank/DDBJ databases">
        <authorList>
            <person name="Weinstock G."/>
            <person name="Sodergren E."/>
            <person name="Clifton S."/>
            <person name="Fulton L."/>
            <person name="Fulton B."/>
            <person name="Courtney L."/>
            <person name="Fronick C."/>
            <person name="Harrison M."/>
            <person name="Strong C."/>
            <person name="Farmer C."/>
            <person name="Delahaunty K."/>
            <person name="Markovic C."/>
            <person name="Hall O."/>
            <person name="Minx P."/>
            <person name="Tomlinson C."/>
            <person name="Mitreva M."/>
            <person name="Nelson J."/>
            <person name="Hou S."/>
            <person name="Wollam A."/>
            <person name="Pepin K.H."/>
            <person name="Johnson M."/>
            <person name="Bhonagiri V."/>
            <person name="Nash W.E."/>
            <person name="Warren W."/>
            <person name="Chinwalla A."/>
            <person name="Mardis E.R."/>
            <person name="Wilson R.K."/>
        </authorList>
    </citation>
    <scope>NUCLEOTIDE SEQUENCE [LARGE SCALE GENOMIC DNA]</scope>
    <source>
        <strain evidence="1 2">DSM 13479</strain>
    </source>
</reference>
<name>D3AKJ3_9FIRM</name>
<accession>D3AKJ3</accession>
<protein>
    <submittedName>
        <fullName evidence="1">Uncharacterized protein</fullName>
    </submittedName>
</protein>
<dbReference type="Proteomes" id="UP000004968">
    <property type="component" value="Unassembled WGS sequence"/>
</dbReference>
<comment type="caution">
    <text evidence="1">The sequence shown here is derived from an EMBL/GenBank/DDBJ whole genome shotgun (WGS) entry which is preliminary data.</text>
</comment>
<dbReference type="RefSeq" id="WP_006774583.1">
    <property type="nucleotide sequence ID" value="NZ_GG667691.1"/>
</dbReference>
<dbReference type="AlphaFoldDB" id="D3AKJ3"/>
<evidence type="ECO:0000313" key="2">
    <source>
        <dbReference type="Proteomes" id="UP000004968"/>
    </source>
</evidence>